<proteinExistence type="predicted"/>
<feature type="transmembrane region" description="Helical" evidence="1">
    <location>
        <begin position="7"/>
        <end position="29"/>
    </location>
</feature>
<name>A0A383TFL4_9LACT</name>
<evidence type="ECO:0008006" key="4">
    <source>
        <dbReference type="Google" id="ProtNLM"/>
    </source>
</evidence>
<dbReference type="EMBL" id="UNRR01000021">
    <property type="protein sequence ID" value="SYZ78925.1"/>
    <property type="molecule type" value="Genomic_DNA"/>
</dbReference>
<reference evidence="3" key="1">
    <citation type="submission" date="2018-05" db="EMBL/GenBank/DDBJ databases">
        <authorList>
            <person name="Strepis N."/>
        </authorList>
    </citation>
    <scope>NUCLEOTIDE SEQUENCE [LARGE SCALE GENOMIC DNA]</scope>
</reference>
<keyword evidence="1" id="KW-0812">Transmembrane</keyword>
<dbReference type="RefSeq" id="WP_119093297.1">
    <property type="nucleotide sequence ID" value="NZ_UNRR01000021.1"/>
</dbReference>
<keyword evidence="1" id="KW-0472">Membrane</keyword>
<dbReference type="OrthoDB" id="7054537at2"/>
<accession>A0A383TFL4</accession>
<dbReference type="Proteomes" id="UP000262072">
    <property type="component" value="Unassembled WGS sequence"/>
</dbReference>
<evidence type="ECO:0000313" key="2">
    <source>
        <dbReference type="EMBL" id="SYZ78925.1"/>
    </source>
</evidence>
<gene>
    <name evidence="2" type="ORF">TART1_1741</name>
</gene>
<evidence type="ECO:0000313" key="3">
    <source>
        <dbReference type="Proteomes" id="UP000262072"/>
    </source>
</evidence>
<protein>
    <recommendedName>
        <fullName evidence="4">GH18 domain-containing protein</fullName>
    </recommendedName>
</protein>
<keyword evidence="1" id="KW-1133">Transmembrane helix</keyword>
<sequence length="285" mass="33045">MKNKQQIIKVTFGGVLVIVSLLTFIKPYFDDNYETSVFSWYEEQVINFDDTFRTLSTLKVSTIYQFISYNPDVELIDDFLESATKYEKNVYFLTGEPEWALDPEATELKAYIETINMFKKKHTSLKGIVIDVEPQSLDEYQESPAEVMSLFVQAMKTAYTAAHKVGLEVVLCLPNSLDTLGFEKDLDILIRDASDSVAIMNYHRGQEIERIETEAILSAKYNKPIINIYELQPAGIFDLTEENTYFNHGVTAVYENYKYMKNVFDTQEIFLSLHEFQHLRMLTEK</sequence>
<dbReference type="AlphaFoldDB" id="A0A383TFL4"/>
<evidence type="ECO:0000256" key="1">
    <source>
        <dbReference type="SAM" id="Phobius"/>
    </source>
</evidence>
<organism evidence="2 3">
    <name type="scientific">Trichococcus shcherbakoviae</name>
    <dbReference type="NCBI Taxonomy" id="2094020"/>
    <lineage>
        <taxon>Bacteria</taxon>
        <taxon>Bacillati</taxon>
        <taxon>Bacillota</taxon>
        <taxon>Bacilli</taxon>
        <taxon>Lactobacillales</taxon>
        <taxon>Carnobacteriaceae</taxon>
        <taxon>Trichococcus</taxon>
    </lineage>
</organism>